<dbReference type="PANTHER" id="PTHR35936">
    <property type="entry name" value="MEMBRANE-BOUND LYTIC MUREIN TRANSGLYCOSYLASE F"/>
    <property type="match status" value="1"/>
</dbReference>
<dbReference type="Pfam" id="PF00497">
    <property type="entry name" value="SBP_bac_3"/>
    <property type="match status" value="1"/>
</dbReference>
<dbReference type="OrthoDB" id="9768183at2"/>
<protein>
    <submittedName>
        <fullName evidence="4">Putative amino-acid ABC transporter-binding protein</fullName>
    </submittedName>
</protein>
<dbReference type="PANTHER" id="PTHR35936:SF17">
    <property type="entry name" value="ARGININE-BINDING EXTRACELLULAR PROTEIN ARTP"/>
    <property type="match status" value="1"/>
</dbReference>
<dbReference type="EMBL" id="FWFO01000008">
    <property type="protein sequence ID" value="SLN73355.1"/>
    <property type="molecule type" value="Genomic_DNA"/>
</dbReference>
<dbReference type="GO" id="GO:0051470">
    <property type="term" value="P:ectoine transmembrane transport"/>
    <property type="evidence" value="ECO:0007669"/>
    <property type="project" value="InterPro"/>
</dbReference>
<gene>
    <name evidence="4" type="ORF">TRL7639_04409</name>
</gene>
<evidence type="ECO:0000256" key="1">
    <source>
        <dbReference type="ARBA" id="ARBA00022729"/>
    </source>
</evidence>
<organism evidence="4 5">
    <name type="scientific">Falsiruegeria litorea R37</name>
    <dbReference type="NCBI Taxonomy" id="1200284"/>
    <lineage>
        <taxon>Bacteria</taxon>
        <taxon>Pseudomonadati</taxon>
        <taxon>Pseudomonadota</taxon>
        <taxon>Alphaproteobacteria</taxon>
        <taxon>Rhodobacterales</taxon>
        <taxon>Roseobacteraceae</taxon>
        <taxon>Falsiruegeria</taxon>
    </lineage>
</organism>
<dbReference type="Proteomes" id="UP000193077">
    <property type="component" value="Unassembled WGS sequence"/>
</dbReference>
<feature type="signal peptide" evidence="2">
    <location>
        <begin position="1"/>
        <end position="28"/>
    </location>
</feature>
<keyword evidence="5" id="KW-1185">Reference proteome</keyword>
<dbReference type="AlphaFoldDB" id="A0A1Y5TUL3"/>
<name>A0A1Y5TUL3_9RHOB</name>
<dbReference type="SUPFAM" id="SSF53850">
    <property type="entry name" value="Periplasmic binding protein-like II"/>
    <property type="match status" value="1"/>
</dbReference>
<proteinExistence type="predicted"/>
<evidence type="ECO:0000313" key="4">
    <source>
        <dbReference type="EMBL" id="SLN73355.1"/>
    </source>
</evidence>
<feature type="chain" id="PRO_5012215703" evidence="2">
    <location>
        <begin position="29"/>
        <end position="285"/>
    </location>
</feature>
<dbReference type="GO" id="GO:0033294">
    <property type="term" value="F:ectoine binding"/>
    <property type="evidence" value="ECO:0007669"/>
    <property type="project" value="InterPro"/>
</dbReference>
<accession>A0A1Y5TUL3</accession>
<dbReference type="SMART" id="SM00062">
    <property type="entry name" value="PBPb"/>
    <property type="match status" value="1"/>
</dbReference>
<dbReference type="InterPro" id="IPR014337">
    <property type="entry name" value="Ectoine_EhuB"/>
</dbReference>
<evidence type="ECO:0000259" key="3">
    <source>
        <dbReference type="SMART" id="SM00062"/>
    </source>
</evidence>
<evidence type="ECO:0000313" key="5">
    <source>
        <dbReference type="Proteomes" id="UP000193077"/>
    </source>
</evidence>
<sequence length="285" mass="29876">MKTNMLRRTVLKMTAALALAATPVATMAQNVEERGAGDGLRVAYYNFAPFGYVNSDGDVVGEQVEILRHVLGEMGLKVQSETATEWGNLIPGLKADRFDIVAAAMFVTPKRCAEVAFSEPTFGIRNTIIVPEGNPKGLGGNYEAVASSGAKLAAIAGTAQVDWAKSVGVEDGNIMQVPDNPTGLAAVRAGRADAFTIDAPGARIALSSDGGAGFEMLEPFAEVGGKPASPHGAYAFRKDEAEFVKKFNEVLSGFIGTDAHLAIMETHGLDKSELPARATSDLCNG</sequence>
<keyword evidence="1 2" id="KW-0732">Signal</keyword>
<dbReference type="RefSeq" id="WP_085798051.1">
    <property type="nucleotide sequence ID" value="NZ_FWFO01000008.1"/>
</dbReference>
<dbReference type="InterPro" id="IPR001638">
    <property type="entry name" value="Solute-binding_3/MltF_N"/>
</dbReference>
<dbReference type="NCBIfam" id="TIGR02995">
    <property type="entry name" value="ectoine_ehuB"/>
    <property type="match status" value="1"/>
</dbReference>
<dbReference type="Gene3D" id="3.40.190.10">
    <property type="entry name" value="Periplasmic binding protein-like II"/>
    <property type="match status" value="2"/>
</dbReference>
<reference evidence="4 5" key="1">
    <citation type="submission" date="2017-03" db="EMBL/GenBank/DDBJ databases">
        <authorList>
            <person name="Afonso C.L."/>
            <person name="Miller P.J."/>
            <person name="Scott M.A."/>
            <person name="Spackman E."/>
            <person name="Goraichik I."/>
            <person name="Dimitrov K.M."/>
            <person name="Suarez D.L."/>
            <person name="Swayne D.E."/>
        </authorList>
    </citation>
    <scope>NUCLEOTIDE SEQUENCE [LARGE SCALE GENOMIC DNA]</scope>
    <source>
        <strain evidence="4 5">CECT 7639</strain>
    </source>
</reference>
<feature type="domain" description="Solute-binding protein family 3/N-terminal" evidence="3">
    <location>
        <begin position="39"/>
        <end position="271"/>
    </location>
</feature>
<evidence type="ECO:0000256" key="2">
    <source>
        <dbReference type="SAM" id="SignalP"/>
    </source>
</evidence>